<reference evidence="4 5" key="1">
    <citation type="submission" date="2016-10" db="EMBL/GenBank/DDBJ databases">
        <authorList>
            <person name="de Groot N.N."/>
        </authorList>
    </citation>
    <scope>NUCLEOTIDE SEQUENCE [LARGE SCALE GENOMIC DNA]</scope>
    <source>
        <strain evidence="4 5">DSM 15230</strain>
    </source>
</reference>
<evidence type="ECO:0000313" key="4">
    <source>
        <dbReference type="EMBL" id="SDA60720.1"/>
    </source>
</evidence>
<sequence>MKITDLQLEDYGIYKNESVQPSQDQLIVVMGENESGKTTLLNFIRDMLFGFKRGNWKGRKGNMAFVRSNGEKYRVFRDGKDSYFTDSKNEKSSEELPQVWWHGLTRSMYEHIFAVGLEDLQGTTLLSDETVKSRFFMLQGGDSLSDVKKQMQSRMNDLLSASSQSKRKINGLLQKKQQLDDEIEKLSAQETRFASLQKRQTEVNRELTELQASLAKQQEEYRVLGKRLGAWEYYKKAREIKRGLDLSRQVKVFPANGKEQWNKLMGRMKAIHDQKEGLQEKIDAYTPKTKEQIIPWVGLEGELEQLYVDLGQWKQTLFDKEDLQNQKKAWRNEYSRLGYTLPLWDSALNPDEECKSVNWSDASLLAKGVSVRTNELHFWEQREPRVEELPEAVQGKSVIADEKEWTAFENNATRLEEIIHEEADIRKMMEASGKSRESSYTFWFWIGLGCLVVAAASIGAFFAALSGTIALYTAAGCLGAGVFFILINTFISRARKNKAGKLTRTMEELEEERKNISRELPVHAPVNEEELQTFHNVLQEKRSEFYKAQAALQALSWKKETIRQQLESHKKWETEGAELKKARDQAIKEWNQWLSNNHLPAVGADKLSQLQEQWQKIYAAQGKGKIIDVLIEKNNAKLNEFNLRAERIIAATGARLSISPSSIATIYEENRNRNLEWQAIAEKNRQHAAFLEEKKKLEDSWAACEHEMKTLMDFVHAATPTEFAERVTAHEQHDQLLKDWANIKQDLRFYAGSEEEYKRLWSSLQTGEYDEWMDSYQKLESSIKEGTGKLAALQKEAGALENEILRLAEDESITGKLQERQEIESDIRTELQNWMTCKFTDYLLTDAQKRYETGKRPAVLKQANTFLEKMTNGKYSLSVSDDGRDVELIDVAHNRKSAKLWSSGTGDQVYLAIRLAMALAFGKQVEPLPVVLDDIFVRFDEERQRQTLRFLMELGKEQQIFLFTCHARTMQIAHEVGKELNAGEFIRLRAGKIHKESASDAVSAEVHP</sequence>
<dbReference type="Pfam" id="PF13514">
    <property type="entry name" value="AAA_27"/>
    <property type="match status" value="1"/>
</dbReference>
<keyword evidence="2" id="KW-0472">Membrane</keyword>
<feature type="coiled-coil region" evidence="1">
    <location>
        <begin position="776"/>
        <end position="810"/>
    </location>
</feature>
<feature type="transmembrane region" description="Helical" evidence="2">
    <location>
        <begin position="469"/>
        <end position="491"/>
    </location>
</feature>
<dbReference type="PANTHER" id="PTHR41259">
    <property type="entry name" value="DOUBLE-STRAND BREAK REPAIR RAD50 ATPASE, PUTATIVE-RELATED"/>
    <property type="match status" value="1"/>
</dbReference>
<keyword evidence="2" id="KW-0812">Transmembrane</keyword>
<dbReference type="GeneID" id="87756542"/>
<dbReference type="InterPro" id="IPR038734">
    <property type="entry name" value="YhaN_AAA"/>
</dbReference>
<evidence type="ECO:0000256" key="2">
    <source>
        <dbReference type="SAM" id="Phobius"/>
    </source>
</evidence>
<dbReference type="PANTHER" id="PTHR41259:SF1">
    <property type="entry name" value="DOUBLE-STRAND BREAK REPAIR RAD50 ATPASE, PUTATIVE-RELATED"/>
    <property type="match status" value="1"/>
</dbReference>
<dbReference type="SUPFAM" id="SSF52540">
    <property type="entry name" value="P-loop containing nucleoside triphosphate hydrolases"/>
    <property type="match status" value="1"/>
</dbReference>
<feature type="coiled-coil region" evidence="1">
    <location>
        <begin position="492"/>
        <end position="519"/>
    </location>
</feature>
<name>A0A1G5WRZ3_9FIRM</name>
<keyword evidence="5" id="KW-1185">Reference proteome</keyword>
<evidence type="ECO:0000259" key="3">
    <source>
        <dbReference type="Pfam" id="PF13514"/>
    </source>
</evidence>
<evidence type="ECO:0000256" key="1">
    <source>
        <dbReference type="SAM" id="Coils"/>
    </source>
</evidence>
<gene>
    <name evidence="4" type="ORF">SAMN02910343_01557</name>
</gene>
<keyword evidence="2" id="KW-1133">Transmembrane helix</keyword>
<feature type="transmembrane region" description="Helical" evidence="2">
    <location>
        <begin position="442"/>
        <end position="463"/>
    </location>
</feature>
<dbReference type="Proteomes" id="UP000199689">
    <property type="component" value="Unassembled WGS sequence"/>
</dbReference>
<dbReference type="OrthoDB" id="9764467at2"/>
<dbReference type="Gene3D" id="3.40.50.300">
    <property type="entry name" value="P-loop containing nucleotide triphosphate hydrolases"/>
    <property type="match status" value="2"/>
</dbReference>
<keyword evidence="1" id="KW-0175">Coiled coil</keyword>
<dbReference type="AlphaFoldDB" id="A0A1G5WRZ3"/>
<proteinExistence type="predicted"/>
<dbReference type="STRING" id="209880.SAMN02910343_01557"/>
<dbReference type="InterPro" id="IPR027417">
    <property type="entry name" value="P-loop_NTPase"/>
</dbReference>
<dbReference type="RefSeq" id="WP_091365506.1">
    <property type="nucleotide sequence ID" value="NZ_FMXA01000029.1"/>
</dbReference>
<evidence type="ECO:0000313" key="5">
    <source>
        <dbReference type="Proteomes" id="UP000199689"/>
    </source>
</evidence>
<dbReference type="EMBL" id="FMXA01000029">
    <property type="protein sequence ID" value="SDA60720.1"/>
    <property type="molecule type" value="Genomic_DNA"/>
</dbReference>
<accession>A0A1G5WRZ3</accession>
<organism evidence="4 5">
    <name type="scientific">Allisonella histaminiformans</name>
    <dbReference type="NCBI Taxonomy" id="209880"/>
    <lineage>
        <taxon>Bacteria</taxon>
        <taxon>Bacillati</taxon>
        <taxon>Bacillota</taxon>
        <taxon>Negativicutes</taxon>
        <taxon>Veillonellales</taxon>
        <taxon>Veillonellaceae</taxon>
        <taxon>Allisonella</taxon>
    </lineage>
</organism>
<protein>
    <submittedName>
        <fullName evidence="4">Uncharacterized protein YhaN</fullName>
    </submittedName>
</protein>
<feature type="domain" description="YhaN AAA" evidence="3">
    <location>
        <begin position="1"/>
        <end position="190"/>
    </location>
</feature>
<feature type="coiled-coil region" evidence="1">
    <location>
        <begin position="162"/>
        <end position="227"/>
    </location>
</feature>